<dbReference type="EMBL" id="CP017480">
    <property type="protein sequence ID" value="APG06245.1"/>
    <property type="molecule type" value="Genomic_DNA"/>
</dbReference>
<evidence type="ECO:0000313" key="1">
    <source>
        <dbReference type="EMBL" id="APG06245.1"/>
    </source>
</evidence>
<dbReference type="InterPro" id="IPR050266">
    <property type="entry name" value="AB_hydrolase_sf"/>
</dbReference>
<dbReference type="GO" id="GO:0047372">
    <property type="term" value="F:monoacylglycerol lipase activity"/>
    <property type="evidence" value="ECO:0007669"/>
    <property type="project" value="TreeGrafter"/>
</dbReference>
<dbReference type="Gene3D" id="3.40.50.1820">
    <property type="entry name" value="alpha/beta hydrolase"/>
    <property type="match status" value="1"/>
</dbReference>
<proteinExistence type="predicted"/>
<dbReference type="KEGG" id="lrz:BJI69_21620"/>
<dbReference type="InterPro" id="IPR029058">
    <property type="entry name" value="AB_hydrolase_fold"/>
</dbReference>
<dbReference type="GO" id="GO:0016020">
    <property type="term" value="C:membrane"/>
    <property type="evidence" value="ECO:0007669"/>
    <property type="project" value="TreeGrafter"/>
</dbReference>
<dbReference type="AlphaFoldDB" id="A0A0G9H8B3"/>
<dbReference type="RefSeq" id="WP_046968763.1">
    <property type="nucleotide sequence ID" value="NZ_CP017480.1"/>
</dbReference>
<dbReference type="STRING" id="1440763.BJI69_21620"/>
<reference evidence="2" key="1">
    <citation type="submission" date="2016-09" db="EMBL/GenBank/DDBJ databases">
        <authorList>
            <person name="Lysoe E."/>
        </authorList>
    </citation>
    <scope>NUCLEOTIDE SEQUENCE [LARGE SCALE GENOMIC DNA]</scope>
    <source>
        <strain evidence="2">LJ96T</strain>
    </source>
</reference>
<protein>
    <submittedName>
        <fullName evidence="1">Uncharacterized protein</fullName>
    </submittedName>
</protein>
<dbReference type="SUPFAM" id="SSF53474">
    <property type="entry name" value="alpha/beta-Hydrolases"/>
    <property type="match status" value="1"/>
</dbReference>
<dbReference type="InterPro" id="IPR000073">
    <property type="entry name" value="AB_hydrolase_1"/>
</dbReference>
<accession>A0A0G9H8B3</accession>
<dbReference type="Proteomes" id="UP000182987">
    <property type="component" value="Chromosome"/>
</dbReference>
<organism evidence="1 2">
    <name type="scientific">Luteibacter rhizovicinus DSM 16549</name>
    <dbReference type="NCBI Taxonomy" id="1440763"/>
    <lineage>
        <taxon>Bacteria</taxon>
        <taxon>Pseudomonadati</taxon>
        <taxon>Pseudomonadota</taxon>
        <taxon>Gammaproteobacteria</taxon>
        <taxon>Lysobacterales</taxon>
        <taxon>Rhodanobacteraceae</taxon>
        <taxon>Luteibacter</taxon>
    </lineage>
</organism>
<dbReference type="PATRIC" id="fig|1440763.5.peg.3310"/>
<dbReference type="PANTHER" id="PTHR43798:SF33">
    <property type="entry name" value="HYDROLASE, PUTATIVE (AFU_ORTHOLOGUE AFUA_2G14860)-RELATED"/>
    <property type="match status" value="1"/>
</dbReference>
<keyword evidence="2" id="KW-1185">Reference proteome</keyword>
<dbReference type="PANTHER" id="PTHR43798">
    <property type="entry name" value="MONOACYLGLYCEROL LIPASE"/>
    <property type="match status" value="1"/>
</dbReference>
<sequence>MKKTIAALCLLAPWVPCFAQATLPKPAVIDDVIYTRPVLLVDIGGGQRLNLYCVGSGSPAVILDAGMGDSTISWAMVQPVIAKTTRVCSFDRAGLGFSDAAHRPGTPVNQSEDLHALLRAAGVKPPYVMVGHSLAGMNVRVFADRYRDDVAGMVIVDGSHEDQSKEGWALGAPGEKEKYDQYLKDQHACVDVARKGLVKGTAMFEKCLGDTNDPRYSPAINQAQEAYGTTEKWQAAVASERENVFYASADETRKTRSDFGDMPIIVLTHSPFPTRTGESQNERNRKTLSWEGLHLRVAAMSTRGVNEIVPDAGHYIQYDKPQVVIDAVNQAVRISRGG</sequence>
<gene>
    <name evidence="1" type="ORF">BJI69_21620</name>
</gene>
<dbReference type="GO" id="GO:0046464">
    <property type="term" value="P:acylglycerol catabolic process"/>
    <property type="evidence" value="ECO:0007669"/>
    <property type="project" value="TreeGrafter"/>
</dbReference>
<name>A0A0G9H8B3_9GAMM</name>
<evidence type="ECO:0000313" key="2">
    <source>
        <dbReference type="Proteomes" id="UP000182987"/>
    </source>
</evidence>
<dbReference type="Pfam" id="PF00561">
    <property type="entry name" value="Abhydrolase_1"/>
    <property type="match status" value="1"/>
</dbReference>